<protein>
    <recommendedName>
        <fullName evidence="3">EF-hand domain-containing protein</fullName>
    </recommendedName>
</protein>
<keyword evidence="2" id="KW-1185">Reference proteome</keyword>
<evidence type="ECO:0000313" key="2">
    <source>
        <dbReference type="Proteomes" id="UP000006882"/>
    </source>
</evidence>
<dbReference type="Proteomes" id="UP000006882">
    <property type="component" value="Chromosome G1"/>
</dbReference>
<dbReference type="Gramene" id="ONI33625">
    <property type="protein sequence ID" value="ONI33625"/>
    <property type="gene ID" value="PRUPE_1G436400"/>
</dbReference>
<evidence type="ECO:0008006" key="3">
    <source>
        <dbReference type="Google" id="ProtNLM"/>
    </source>
</evidence>
<accession>A0A251RES3</accession>
<evidence type="ECO:0000313" key="1">
    <source>
        <dbReference type="EMBL" id="ONI33625.1"/>
    </source>
</evidence>
<dbReference type="EMBL" id="CM007651">
    <property type="protein sequence ID" value="ONI33625.1"/>
    <property type="molecule type" value="Genomic_DNA"/>
</dbReference>
<dbReference type="SUPFAM" id="SSF47473">
    <property type="entry name" value="EF-hand"/>
    <property type="match status" value="1"/>
</dbReference>
<sequence>MIRGMVPQVSIREEVKFKEAHVPWRREMVVEVFKSFAKDGQLSKHELKAAFDKLGSRWSTFRAWRALSYADANQDGLISNDHEFKALVNYALECGYEL</sequence>
<reference evidence="1 2" key="1">
    <citation type="journal article" date="2013" name="Nat. Genet.">
        <title>The high-quality draft genome of peach (Prunus persica) identifies unique patterns of genetic diversity, domestication and genome evolution.</title>
        <authorList>
            <consortium name="International Peach Genome Initiative"/>
            <person name="Verde I."/>
            <person name="Abbott A.G."/>
            <person name="Scalabrin S."/>
            <person name="Jung S."/>
            <person name="Shu S."/>
            <person name="Marroni F."/>
            <person name="Zhebentyayeva T."/>
            <person name="Dettori M.T."/>
            <person name="Grimwood J."/>
            <person name="Cattonaro F."/>
            <person name="Zuccolo A."/>
            <person name="Rossini L."/>
            <person name="Jenkins J."/>
            <person name="Vendramin E."/>
            <person name="Meisel L.A."/>
            <person name="Decroocq V."/>
            <person name="Sosinski B."/>
            <person name="Prochnik S."/>
            <person name="Mitros T."/>
            <person name="Policriti A."/>
            <person name="Cipriani G."/>
            <person name="Dondini L."/>
            <person name="Ficklin S."/>
            <person name="Goodstein D.M."/>
            <person name="Xuan P."/>
            <person name="Del Fabbro C."/>
            <person name="Aramini V."/>
            <person name="Copetti D."/>
            <person name="Gonzalez S."/>
            <person name="Horner D.S."/>
            <person name="Falchi R."/>
            <person name="Lucas S."/>
            <person name="Mica E."/>
            <person name="Maldonado J."/>
            <person name="Lazzari B."/>
            <person name="Bielenberg D."/>
            <person name="Pirona R."/>
            <person name="Miculan M."/>
            <person name="Barakat A."/>
            <person name="Testolin R."/>
            <person name="Stella A."/>
            <person name="Tartarini S."/>
            <person name="Tonutti P."/>
            <person name="Arus P."/>
            <person name="Orellana A."/>
            <person name="Wells C."/>
            <person name="Main D."/>
            <person name="Vizzotto G."/>
            <person name="Silva H."/>
            <person name="Salamini F."/>
            <person name="Schmutz J."/>
            <person name="Morgante M."/>
            <person name="Rokhsar D.S."/>
        </authorList>
    </citation>
    <scope>NUCLEOTIDE SEQUENCE [LARGE SCALE GENOMIC DNA]</scope>
    <source>
        <strain evidence="2">cv. Nemared</strain>
    </source>
</reference>
<organism evidence="1 2">
    <name type="scientific">Prunus persica</name>
    <name type="common">Peach</name>
    <name type="synonym">Amygdalus persica</name>
    <dbReference type="NCBI Taxonomy" id="3760"/>
    <lineage>
        <taxon>Eukaryota</taxon>
        <taxon>Viridiplantae</taxon>
        <taxon>Streptophyta</taxon>
        <taxon>Embryophyta</taxon>
        <taxon>Tracheophyta</taxon>
        <taxon>Spermatophyta</taxon>
        <taxon>Magnoliopsida</taxon>
        <taxon>eudicotyledons</taxon>
        <taxon>Gunneridae</taxon>
        <taxon>Pentapetalae</taxon>
        <taxon>rosids</taxon>
        <taxon>fabids</taxon>
        <taxon>Rosales</taxon>
        <taxon>Rosaceae</taxon>
        <taxon>Amygdaloideae</taxon>
        <taxon>Amygdaleae</taxon>
        <taxon>Prunus</taxon>
    </lineage>
</organism>
<gene>
    <name evidence="1" type="ORF">PRUPE_1G436400</name>
</gene>
<dbReference type="InterPro" id="IPR011992">
    <property type="entry name" value="EF-hand-dom_pair"/>
</dbReference>
<dbReference type="AlphaFoldDB" id="A0A251RES3"/>
<name>A0A251RES3_PRUPE</name>
<dbReference type="STRING" id="3760.A0A251RES3"/>
<proteinExistence type="predicted"/>
<dbReference type="Gene3D" id="1.10.238.10">
    <property type="entry name" value="EF-hand"/>
    <property type="match status" value="1"/>
</dbReference>